<evidence type="ECO:0000313" key="4">
    <source>
        <dbReference type="Proteomes" id="UP000321548"/>
    </source>
</evidence>
<organism evidence="3 4">
    <name type="scientific">Zeimonas arvi</name>
    <dbReference type="NCBI Taxonomy" id="2498847"/>
    <lineage>
        <taxon>Bacteria</taxon>
        <taxon>Pseudomonadati</taxon>
        <taxon>Pseudomonadota</taxon>
        <taxon>Betaproteobacteria</taxon>
        <taxon>Burkholderiales</taxon>
        <taxon>Burkholderiaceae</taxon>
        <taxon>Zeimonas</taxon>
    </lineage>
</organism>
<feature type="signal peptide" evidence="2">
    <location>
        <begin position="1"/>
        <end position="27"/>
    </location>
</feature>
<gene>
    <name evidence="3" type="ORF">FHP08_16360</name>
</gene>
<dbReference type="PIRSF" id="PIRSF017082">
    <property type="entry name" value="YflP"/>
    <property type="match status" value="1"/>
</dbReference>
<accession>A0A5C8NPZ5</accession>
<comment type="caution">
    <text evidence="3">The sequence shown here is derived from an EMBL/GenBank/DDBJ whole genome shotgun (WGS) entry which is preliminary data.</text>
</comment>
<keyword evidence="2" id="KW-0732">Signal</keyword>
<dbReference type="Gene3D" id="3.40.190.150">
    <property type="entry name" value="Bordetella uptake gene, domain 1"/>
    <property type="match status" value="1"/>
</dbReference>
<protein>
    <submittedName>
        <fullName evidence="3">Tripartite tricarboxylate transporter substrate binding protein</fullName>
    </submittedName>
</protein>
<sequence length="328" mass="33803">MKTRVVAAAAAIASTAALLAPAPAALAADAWPAKAVRIVAPFPPGGSVDQVSRLLAQHLAEPLKQSVVVENKSGASGSIGAAAVASAAPDGYTWLVVFDTHGVNPSVIPNMPFDTKKDLAPVMLIGTSPMALVAHTSQPWKNFADVLAEAKKKPGELAFGSIGSGSLGHLAMAQVGNMVGTSFNHIPYRGGGPLMTDAVGNQVPMAIGTVFLVTPHVQAGRVKPLAVTSAKAAPSLPGTLPMAEQGVPGFEALAWWGLLAPAGTPKPIVDRMHAEVSKVLAKAEVKEKLSSQGMDIVASSPADFEKFLNNEIDRWAKVVKDNDIQAGK</sequence>
<dbReference type="Gene3D" id="3.40.190.10">
    <property type="entry name" value="Periplasmic binding protein-like II"/>
    <property type="match status" value="1"/>
</dbReference>
<dbReference type="RefSeq" id="WP_147705558.1">
    <property type="nucleotide sequence ID" value="NZ_VDUY01000007.1"/>
</dbReference>
<dbReference type="PANTHER" id="PTHR42928:SF5">
    <property type="entry name" value="BLR1237 PROTEIN"/>
    <property type="match status" value="1"/>
</dbReference>
<proteinExistence type="inferred from homology"/>
<comment type="similarity">
    <text evidence="1">Belongs to the UPF0065 (bug) family.</text>
</comment>
<evidence type="ECO:0000256" key="2">
    <source>
        <dbReference type="SAM" id="SignalP"/>
    </source>
</evidence>
<reference evidence="3 4" key="1">
    <citation type="submission" date="2019-06" db="EMBL/GenBank/DDBJ databases">
        <title>Quisquiliibacterium sp. nov., isolated from a maize field.</title>
        <authorList>
            <person name="Lin S.-Y."/>
            <person name="Tsai C.-F."/>
            <person name="Young C.-C."/>
        </authorList>
    </citation>
    <scope>NUCLEOTIDE SEQUENCE [LARGE SCALE GENOMIC DNA]</scope>
    <source>
        <strain evidence="3 4">CC-CFT501</strain>
    </source>
</reference>
<evidence type="ECO:0000313" key="3">
    <source>
        <dbReference type="EMBL" id="TXL63864.1"/>
    </source>
</evidence>
<dbReference type="OrthoDB" id="8678477at2"/>
<dbReference type="EMBL" id="VDUY01000007">
    <property type="protein sequence ID" value="TXL63864.1"/>
    <property type="molecule type" value="Genomic_DNA"/>
</dbReference>
<dbReference type="InterPro" id="IPR042100">
    <property type="entry name" value="Bug_dom1"/>
</dbReference>
<name>A0A5C8NPZ5_9BURK</name>
<dbReference type="AlphaFoldDB" id="A0A5C8NPZ5"/>
<dbReference type="Pfam" id="PF03401">
    <property type="entry name" value="TctC"/>
    <property type="match status" value="1"/>
</dbReference>
<evidence type="ECO:0000256" key="1">
    <source>
        <dbReference type="ARBA" id="ARBA00006987"/>
    </source>
</evidence>
<dbReference type="PANTHER" id="PTHR42928">
    <property type="entry name" value="TRICARBOXYLATE-BINDING PROTEIN"/>
    <property type="match status" value="1"/>
</dbReference>
<dbReference type="CDD" id="cd13578">
    <property type="entry name" value="PBP2_Bug27"/>
    <property type="match status" value="1"/>
</dbReference>
<keyword evidence="4" id="KW-1185">Reference proteome</keyword>
<dbReference type="Proteomes" id="UP000321548">
    <property type="component" value="Unassembled WGS sequence"/>
</dbReference>
<feature type="chain" id="PRO_5023073738" evidence="2">
    <location>
        <begin position="28"/>
        <end position="328"/>
    </location>
</feature>
<dbReference type="SUPFAM" id="SSF53850">
    <property type="entry name" value="Periplasmic binding protein-like II"/>
    <property type="match status" value="1"/>
</dbReference>
<dbReference type="InterPro" id="IPR005064">
    <property type="entry name" value="BUG"/>
</dbReference>